<evidence type="ECO:0000256" key="10">
    <source>
        <dbReference type="ARBA" id="ARBA00023326"/>
    </source>
</evidence>
<comment type="subcellular location">
    <subcellularLocation>
        <location evidence="2 11">Secreted</location>
    </subcellularLocation>
</comment>
<accession>A0A1J9R9B0</accession>
<dbReference type="PANTHER" id="PTHR36574:SF1">
    <property type="entry name" value="RHAMNOGALACTURONATE LYASE-RELATED"/>
    <property type="match status" value="1"/>
</dbReference>
<evidence type="ECO:0000256" key="1">
    <source>
        <dbReference type="ARBA" id="ARBA00001324"/>
    </source>
</evidence>
<dbReference type="Gene3D" id="2.70.98.10">
    <property type="match status" value="1"/>
</dbReference>
<dbReference type="OrthoDB" id="114708at2759"/>
<feature type="domain" description="Rhamnogalacturonan lyase" evidence="14">
    <location>
        <begin position="366"/>
        <end position="531"/>
    </location>
</feature>
<comment type="caution">
    <text evidence="16">The sequence shown here is derived from an EMBL/GenBank/DDBJ whole genome shotgun (WGS) entry which is preliminary data.</text>
</comment>
<dbReference type="Gene3D" id="2.60.40.1120">
    <property type="entry name" value="Carboxypeptidase-like, regulatory domain"/>
    <property type="match status" value="1"/>
</dbReference>
<comment type="similarity">
    <text evidence="3 11">Belongs to the polysaccharide lyase 4 family.</text>
</comment>
<dbReference type="PANTHER" id="PTHR36574">
    <property type="entry name" value="RHAMNOGALACTURONATE LYASE-RELATED"/>
    <property type="match status" value="1"/>
</dbReference>
<dbReference type="SUPFAM" id="SSF74650">
    <property type="entry name" value="Galactose mutarotase-like"/>
    <property type="match status" value="1"/>
</dbReference>
<dbReference type="SUPFAM" id="SSF49452">
    <property type="entry name" value="Starch-binding domain-like"/>
    <property type="match status" value="1"/>
</dbReference>
<keyword evidence="6 12" id="KW-1015">Disulfide bond</keyword>
<keyword evidence="8 11" id="KW-0119">Carbohydrate metabolism</keyword>
<evidence type="ECO:0000256" key="11">
    <source>
        <dbReference type="PIRNR" id="PIRNR011794"/>
    </source>
</evidence>
<dbReference type="Pfam" id="PF09284">
    <property type="entry name" value="RhgB_N"/>
    <property type="match status" value="1"/>
</dbReference>
<keyword evidence="9 11" id="KW-0961">Cell wall biogenesis/degradation</keyword>
<dbReference type="GeneID" id="31020007"/>
<keyword evidence="10 11" id="KW-0624">Polysaccharide degradation</keyword>
<gene>
    <name evidence="16" type="ORF">BKCO1_9000105</name>
</gene>
<evidence type="ECO:0000313" key="16">
    <source>
        <dbReference type="EMBL" id="OJD36770.1"/>
    </source>
</evidence>
<name>A0A1J9R9B0_9PEZI</name>
<dbReference type="FunFam" id="2.70.98.10:FF:000020">
    <property type="entry name" value="Rhamnogalacturonate lyase A"/>
    <property type="match status" value="1"/>
</dbReference>
<evidence type="ECO:0000259" key="13">
    <source>
        <dbReference type="Pfam" id="PF09284"/>
    </source>
</evidence>
<evidence type="ECO:0000256" key="4">
    <source>
        <dbReference type="ARBA" id="ARBA00022525"/>
    </source>
</evidence>
<dbReference type="Gene3D" id="2.60.120.260">
    <property type="entry name" value="Galactose-binding domain-like"/>
    <property type="match status" value="1"/>
</dbReference>
<organism evidence="16 17">
    <name type="scientific">Diplodia corticola</name>
    <dbReference type="NCBI Taxonomy" id="236234"/>
    <lineage>
        <taxon>Eukaryota</taxon>
        <taxon>Fungi</taxon>
        <taxon>Dikarya</taxon>
        <taxon>Ascomycota</taxon>
        <taxon>Pezizomycotina</taxon>
        <taxon>Dothideomycetes</taxon>
        <taxon>Dothideomycetes incertae sedis</taxon>
        <taxon>Botryosphaeriales</taxon>
        <taxon>Botryosphaeriaceae</taxon>
        <taxon>Diplodia</taxon>
    </lineage>
</organism>
<feature type="disulfide bond" evidence="12">
    <location>
        <begin position="50"/>
        <end position="94"/>
    </location>
</feature>
<evidence type="ECO:0000256" key="6">
    <source>
        <dbReference type="ARBA" id="ARBA00023157"/>
    </source>
</evidence>
<dbReference type="InterPro" id="IPR029413">
    <property type="entry name" value="RG-lyase_II"/>
</dbReference>
<dbReference type="EMBL" id="MNUE01000009">
    <property type="protein sequence ID" value="OJD36770.1"/>
    <property type="molecule type" value="Genomic_DNA"/>
</dbReference>
<dbReference type="Pfam" id="PF14683">
    <property type="entry name" value="CBM-like"/>
    <property type="match status" value="1"/>
</dbReference>
<dbReference type="GO" id="GO:0045490">
    <property type="term" value="P:pectin catabolic process"/>
    <property type="evidence" value="ECO:0007669"/>
    <property type="project" value="TreeGrafter"/>
</dbReference>
<keyword evidence="7 11" id="KW-0456">Lyase</keyword>
<feature type="signal peptide" evidence="11">
    <location>
        <begin position="1"/>
        <end position="20"/>
    </location>
</feature>
<evidence type="ECO:0000256" key="3">
    <source>
        <dbReference type="ARBA" id="ARBA00010418"/>
    </source>
</evidence>
<dbReference type="GO" id="GO:0005576">
    <property type="term" value="C:extracellular region"/>
    <property type="evidence" value="ECO:0007669"/>
    <property type="project" value="UniProtKB-SubCell"/>
</dbReference>
<feature type="chain" id="PRO_5011836161" description="Rhamnogalacturonate lyase" evidence="11">
    <location>
        <begin position="21"/>
        <end position="534"/>
    </location>
</feature>
<evidence type="ECO:0000256" key="8">
    <source>
        <dbReference type="ARBA" id="ARBA00023277"/>
    </source>
</evidence>
<dbReference type="InterPro" id="IPR011013">
    <property type="entry name" value="Gal_mutarotase_sf_dom"/>
</dbReference>
<feature type="domain" description="Rhamnogalacturonan lyase" evidence="15">
    <location>
        <begin position="281"/>
        <end position="354"/>
    </location>
</feature>
<evidence type="ECO:0000256" key="7">
    <source>
        <dbReference type="ARBA" id="ARBA00023239"/>
    </source>
</evidence>
<dbReference type="InterPro" id="IPR016590">
    <property type="entry name" value="Rhamnogalacturonase_B"/>
</dbReference>
<dbReference type="EC" id="4.2.2.23" evidence="11"/>
<evidence type="ECO:0000259" key="14">
    <source>
        <dbReference type="Pfam" id="PF14683"/>
    </source>
</evidence>
<dbReference type="Proteomes" id="UP000183809">
    <property type="component" value="Unassembled WGS sequence"/>
</dbReference>
<dbReference type="FunFam" id="2.60.120.260:FF:000102">
    <property type="entry name" value="Rhamnogalacturonate lyase A"/>
    <property type="match status" value="1"/>
</dbReference>
<evidence type="ECO:0000256" key="9">
    <source>
        <dbReference type="ARBA" id="ARBA00023316"/>
    </source>
</evidence>
<dbReference type="InterPro" id="IPR014718">
    <property type="entry name" value="GH-type_carb-bd"/>
</dbReference>
<comment type="catalytic activity">
    <reaction evidence="1 11">
        <text>Endotype eliminative cleavage of L-alpha-rhamnopyranosyl-(1-&gt;4)-alpha-D-galactopyranosyluronic acid bonds of rhamnogalacturonan I domains in ramified hairy regions of pectin leaving L-rhamnopyranose at the reducing end and 4-deoxy-4,5-unsaturated D-galactopyranosyluronic acid at the non-reducing end.</text>
        <dbReference type="EC" id="4.2.2.23"/>
    </reaction>
</comment>
<dbReference type="Pfam" id="PF14686">
    <property type="entry name" value="fn3_3"/>
    <property type="match status" value="1"/>
</dbReference>
<dbReference type="InterPro" id="IPR015364">
    <property type="entry name" value="RhgB_N"/>
</dbReference>
<sequence length="534" mass="57174">MALFTLFLAFLSLFTSSALAAFGVTKSSSSYVVDAGSANPFIVTISSSSCDITSIKYRGEEFQYSGKGSHISSGLGSATVSSEIVDSNIAKITCATSTLTHYIIVKSGESALYMGTYFSAEPSIGEARFIARLDQSKLPLEYPFGVASTTAGSSSTVEGSDVFVVDGQTRSKFYSSQRFIDDKVQCVYRDDDAIHACMILQPLSYEGSSGGPFFRDINTNNAGDSTNLYFYMNSNHAQTESYRMGFHGPYQLQFSRSGVPSTFDASFFENLSLQGYVATSGRGYVTGTASGIDSKFAKVVHWYNDAAQYWATAASNGAFTSPAMKPGTYTQVLYQDELKVATDSVTVSAGSTATKNIASTFSFPTTLWTIGDWDGQPEGFLNADKIERMHPSDSRMASWGPLTYTVGSSALTDVPMAIWKGVNSPLTIKFTLSSSQTGAATLRIGTTLAFASGRPSVKINSYSPTAPSAPTKIDSRGVTRGTWRGLGEIYTFNIPAGNLVSGSNTITIECISGSSADTYLQPNFILDAIDLYLN</sequence>
<keyword evidence="4 11" id="KW-0964">Secreted</keyword>
<dbReference type="CDD" id="cd10316">
    <property type="entry name" value="RGL4_M"/>
    <property type="match status" value="1"/>
</dbReference>
<dbReference type="AlphaFoldDB" id="A0A1J9R9B0"/>
<evidence type="ECO:0000259" key="15">
    <source>
        <dbReference type="Pfam" id="PF14686"/>
    </source>
</evidence>
<dbReference type="PIRSF" id="PIRSF011794">
    <property type="entry name" value="Rhamnogalacturonase_B"/>
    <property type="match status" value="1"/>
</dbReference>
<dbReference type="SUPFAM" id="SSF49785">
    <property type="entry name" value="Galactose-binding domain-like"/>
    <property type="match status" value="1"/>
</dbReference>
<dbReference type="CDD" id="cd10317">
    <property type="entry name" value="RGL4_C"/>
    <property type="match status" value="1"/>
</dbReference>
<evidence type="ECO:0000256" key="12">
    <source>
        <dbReference type="PIRSR" id="PIRSR011794-1"/>
    </source>
</evidence>
<evidence type="ECO:0000256" key="5">
    <source>
        <dbReference type="ARBA" id="ARBA00022729"/>
    </source>
</evidence>
<keyword evidence="5 11" id="KW-0732">Signal</keyword>
<proteinExistence type="inferred from homology"/>
<dbReference type="CDD" id="cd10320">
    <property type="entry name" value="RGL4_N"/>
    <property type="match status" value="1"/>
</dbReference>
<dbReference type="InterPro" id="IPR008979">
    <property type="entry name" value="Galactose-bd-like_sf"/>
</dbReference>
<dbReference type="RefSeq" id="XP_020133030.1">
    <property type="nucleotide sequence ID" value="XM_020279744.1"/>
</dbReference>
<evidence type="ECO:0000313" key="17">
    <source>
        <dbReference type="Proteomes" id="UP000183809"/>
    </source>
</evidence>
<dbReference type="GO" id="GO:0071555">
    <property type="term" value="P:cell wall organization"/>
    <property type="evidence" value="ECO:0007669"/>
    <property type="project" value="UniProtKB-UniRule"/>
</dbReference>
<dbReference type="InterPro" id="IPR029411">
    <property type="entry name" value="RG-lyase_III"/>
</dbReference>
<feature type="domain" description="Rhamnogalacturonase B N-terminal" evidence="13">
    <location>
        <begin position="22"/>
        <end position="275"/>
    </location>
</feature>
<evidence type="ECO:0000256" key="2">
    <source>
        <dbReference type="ARBA" id="ARBA00004613"/>
    </source>
</evidence>
<dbReference type="GO" id="GO:0102210">
    <property type="term" value="F:rhamnogalacturonan endolyase activity"/>
    <property type="evidence" value="ECO:0007669"/>
    <property type="project" value="UniProtKB-UniRule"/>
</dbReference>
<protein>
    <recommendedName>
        <fullName evidence="11">Rhamnogalacturonate lyase</fullName>
        <ecNumber evidence="11">4.2.2.23</ecNumber>
    </recommendedName>
</protein>
<keyword evidence="17" id="KW-1185">Reference proteome</keyword>
<feature type="disulfide bond" evidence="12">
    <location>
        <begin position="186"/>
        <end position="197"/>
    </location>
</feature>
<dbReference type="STRING" id="236234.A0A1J9R9B0"/>
<dbReference type="InterPro" id="IPR013784">
    <property type="entry name" value="Carb-bd-like_fold"/>
</dbReference>
<dbReference type="GO" id="GO:0030246">
    <property type="term" value="F:carbohydrate binding"/>
    <property type="evidence" value="ECO:0007669"/>
    <property type="project" value="UniProtKB-UniRule"/>
</dbReference>
<reference evidence="16 17" key="1">
    <citation type="submission" date="2016-10" db="EMBL/GenBank/DDBJ databases">
        <title>Proteomics and genomics reveal pathogen-plant mechanisms compatible with a hemibiotrophic lifestyle of Diplodia corticola.</title>
        <authorList>
            <person name="Fernandes I."/>
            <person name="De Jonge R."/>
            <person name="Van De Peer Y."/>
            <person name="Devreese B."/>
            <person name="Alves A."/>
            <person name="Esteves A.C."/>
        </authorList>
    </citation>
    <scope>NUCLEOTIDE SEQUENCE [LARGE SCALE GENOMIC DNA]</scope>
    <source>
        <strain evidence="16 17">CBS 112549</strain>
    </source>
</reference>